<keyword evidence="4" id="KW-1185">Reference proteome</keyword>
<reference evidence="3" key="1">
    <citation type="submission" date="2015-10" db="EMBL/GenBank/DDBJ databases">
        <title>Description of Candidatus Tenderia electrophaga gen. nov, sp. nov., an Uncultivated Electroautotroph from a Biocathode Enrichment.</title>
        <authorList>
            <person name="Eddie B.J."/>
            <person name="Malanoski A.P."/>
            <person name="Wang Z."/>
            <person name="Hall R.J."/>
            <person name="Oh S.D."/>
            <person name="Heiner C."/>
            <person name="Lin B."/>
            <person name="Strycharz-Glaven S.M."/>
        </authorList>
    </citation>
    <scope>NUCLEOTIDE SEQUENCE [LARGE SCALE GENOMIC DNA]</scope>
    <source>
        <strain evidence="3">NRL1</strain>
    </source>
</reference>
<dbReference type="AlphaFoldDB" id="A0A0S2TDW8"/>
<evidence type="ECO:0000256" key="1">
    <source>
        <dbReference type="ARBA" id="ARBA00022898"/>
    </source>
</evidence>
<keyword evidence="3" id="KW-0808">Transferase</keyword>
<dbReference type="EMBL" id="CP013099">
    <property type="protein sequence ID" value="ALP53355.1"/>
    <property type="molecule type" value="Genomic_DNA"/>
</dbReference>
<evidence type="ECO:0000313" key="4">
    <source>
        <dbReference type="Proteomes" id="UP000055136"/>
    </source>
</evidence>
<protein>
    <submittedName>
        <fullName evidence="3">Class V aminotransferase</fullName>
    </submittedName>
</protein>
<dbReference type="STRING" id="1748243.Tel_09415"/>
<dbReference type="InterPro" id="IPR015424">
    <property type="entry name" value="PyrdxlP-dep_Trfase"/>
</dbReference>
<dbReference type="Proteomes" id="UP000055136">
    <property type="component" value="Chromosome"/>
</dbReference>
<dbReference type="InterPro" id="IPR015422">
    <property type="entry name" value="PyrdxlP-dep_Trfase_small"/>
</dbReference>
<dbReference type="InterPro" id="IPR000192">
    <property type="entry name" value="Aminotrans_V_dom"/>
</dbReference>
<evidence type="ECO:0000313" key="3">
    <source>
        <dbReference type="EMBL" id="ALP53355.1"/>
    </source>
</evidence>
<proteinExistence type="predicted"/>
<dbReference type="PANTHER" id="PTHR43586">
    <property type="entry name" value="CYSTEINE DESULFURASE"/>
    <property type="match status" value="1"/>
</dbReference>
<keyword evidence="3" id="KW-0032">Aminotransferase</keyword>
<dbReference type="Pfam" id="PF00266">
    <property type="entry name" value="Aminotran_5"/>
    <property type="match status" value="1"/>
</dbReference>
<dbReference type="KEGG" id="tee:Tel_09415"/>
<dbReference type="Gene3D" id="3.90.1150.10">
    <property type="entry name" value="Aspartate Aminotransferase, domain 1"/>
    <property type="match status" value="1"/>
</dbReference>
<dbReference type="SUPFAM" id="SSF53383">
    <property type="entry name" value="PLP-dependent transferases"/>
    <property type="match status" value="1"/>
</dbReference>
<name>A0A0S2TDW8_9GAMM</name>
<sequence>MPKSDTQQFPHLEHMIHLNHAAVAPWPAVTRDAVRGFADENARLGSSHYPAWLKLEQLLRRQLAELINAPSADDIALVKNTSEALSFVAYGLEWQVGHNIVSSDQEFPSNRIVWESLGQYGVEFREADLNSGASPEEALFAKVDQNTRMITISSIQYASGLRMDLERIGRFCRENGILFCVDAIQSVGAVQFDVQAVKADFVMADGHKWMLGPEGLGFFYCRPELREQLKLTQYGWHMVDPLGNYTYKDWKVAKTARRFECGSPNMIAIHALQASIQLLLETGMDLVERRLLENSRYLCQRIDAMQGVELLTNTDAGRYGGIVSFTAGDKDDEIFQTLQQRNVFCALRGGGIRFSPHFYTPRALLDEALEVVARGL</sequence>
<evidence type="ECO:0000259" key="2">
    <source>
        <dbReference type="Pfam" id="PF00266"/>
    </source>
</evidence>
<dbReference type="GO" id="GO:0008483">
    <property type="term" value="F:transaminase activity"/>
    <property type="evidence" value="ECO:0007669"/>
    <property type="project" value="UniProtKB-KW"/>
</dbReference>
<dbReference type="InterPro" id="IPR015421">
    <property type="entry name" value="PyrdxlP-dep_Trfase_major"/>
</dbReference>
<organism evidence="3 4">
    <name type="scientific">Candidatus Tenderia electrophaga</name>
    <dbReference type="NCBI Taxonomy" id="1748243"/>
    <lineage>
        <taxon>Bacteria</taxon>
        <taxon>Pseudomonadati</taxon>
        <taxon>Pseudomonadota</taxon>
        <taxon>Gammaproteobacteria</taxon>
        <taxon>Candidatus Tenderiales</taxon>
        <taxon>Candidatus Tenderiaceae</taxon>
        <taxon>Candidatus Tenderia</taxon>
    </lineage>
</organism>
<dbReference type="PANTHER" id="PTHR43586:SF15">
    <property type="entry name" value="BLR3095 PROTEIN"/>
    <property type="match status" value="1"/>
</dbReference>
<feature type="domain" description="Aminotransferase class V" evidence="2">
    <location>
        <begin position="21"/>
        <end position="342"/>
    </location>
</feature>
<keyword evidence="1" id="KW-0663">Pyridoxal phosphate</keyword>
<dbReference type="Gene3D" id="3.40.640.10">
    <property type="entry name" value="Type I PLP-dependent aspartate aminotransferase-like (Major domain)"/>
    <property type="match status" value="1"/>
</dbReference>
<gene>
    <name evidence="3" type="ORF">Tel_09415</name>
</gene>
<accession>A0A0S2TDW8</accession>